<dbReference type="PANTHER" id="PTHR37817:SF1">
    <property type="entry name" value="N-ACETYLTRANSFERASE EIS"/>
    <property type="match status" value="1"/>
</dbReference>
<dbReference type="PANTHER" id="PTHR37817">
    <property type="entry name" value="N-ACETYLTRANSFERASE EIS"/>
    <property type="match status" value="1"/>
</dbReference>
<dbReference type="Proteomes" id="UP000279422">
    <property type="component" value="Unassembled WGS sequence"/>
</dbReference>
<comment type="caution">
    <text evidence="2">The sequence shown here is derived from an EMBL/GenBank/DDBJ whole genome shotgun (WGS) entry which is preliminary data.</text>
</comment>
<dbReference type="Pfam" id="PF13527">
    <property type="entry name" value="Acetyltransf_9"/>
    <property type="match status" value="1"/>
</dbReference>
<dbReference type="GO" id="GO:0030649">
    <property type="term" value="P:aminoglycoside antibiotic catabolic process"/>
    <property type="evidence" value="ECO:0007669"/>
    <property type="project" value="TreeGrafter"/>
</dbReference>
<dbReference type="Gene3D" id="3.30.1050.10">
    <property type="entry name" value="SCP2 sterol-binding domain"/>
    <property type="match status" value="1"/>
</dbReference>
<evidence type="ECO:0000313" key="2">
    <source>
        <dbReference type="EMBL" id="RLE10768.1"/>
    </source>
</evidence>
<feature type="domain" description="N-acetyltransferase" evidence="1">
    <location>
        <begin position="8"/>
        <end position="151"/>
    </location>
</feature>
<dbReference type="InterPro" id="IPR000182">
    <property type="entry name" value="GNAT_dom"/>
</dbReference>
<dbReference type="PROSITE" id="PS51186">
    <property type="entry name" value="GNAT"/>
    <property type="match status" value="1"/>
</dbReference>
<organism evidence="2 3">
    <name type="scientific">Aerophobetes bacterium</name>
    <dbReference type="NCBI Taxonomy" id="2030807"/>
    <lineage>
        <taxon>Bacteria</taxon>
        <taxon>Candidatus Aerophobota</taxon>
    </lineage>
</organism>
<dbReference type="InterPro" id="IPR051554">
    <property type="entry name" value="Acetyltransferase_Eis"/>
</dbReference>
<dbReference type="Gene3D" id="3.40.630.30">
    <property type="match status" value="2"/>
</dbReference>
<reference evidence="2 3" key="1">
    <citation type="submission" date="2018-06" db="EMBL/GenBank/DDBJ databases">
        <title>Extensive metabolic versatility and redundancy in microbially diverse, dynamic hydrothermal sediments.</title>
        <authorList>
            <person name="Dombrowski N."/>
            <person name="Teske A."/>
            <person name="Baker B.J."/>
        </authorList>
    </citation>
    <scope>NUCLEOTIDE SEQUENCE [LARGE SCALE GENOMIC DNA]</scope>
    <source>
        <strain evidence="2">B47_G16</strain>
    </source>
</reference>
<evidence type="ECO:0000259" key="1">
    <source>
        <dbReference type="PROSITE" id="PS51186"/>
    </source>
</evidence>
<dbReference type="InterPro" id="IPR025559">
    <property type="entry name" value="Eis_dom"/>
</dbReference>
<proteinExistence type="predicted"/>
<dbReference type="Pfam" id="PF17668">
    <property type="entry name" value="Acetyltransf_17"/>
    <property type="match status" value="1"/>
</dbReference>
<name>A0A497E7W1_UNCAE</name>
<evidence type="ECO:0000313" key="3">
    <source>
        <dbReference type="Proteomes" id="UP000279422"/>
    </source>
</evidence>
<dbReference type="GO" id="GO:0034069">
    <property type="term" value="F:aminoglycoside N-acetyltransferase activity"/>
    <property type="evidence" value="ECO:0007669"/>
    <property type="project" value="TreeGrafter"/>
</dbReference>
<accession>A0A497E7W1</accession>
<dbReference type="AlphaFoldDB" id="A0A497E7W1"/>
<gene>
    <name evidence="2" type="ORF">DRJ00_00310</name>
</gene>
<dbReference type="InterPro" id="IPR016181">
    <property type="entry name" value="Acyl_CoA_acyltransferase"/>
</dbReference>
<sequence length="399" mass="46940">MERRDDVMEVRFINREDVDLVKRMNMYCFGLPEERVNWLAENVFSPENCIGAYEEGKLAASLYIFPFEIFLGERVVKMGGIANVATLPEHRRRGYASRMLIESLRIMRERGQIFSMLGPFSYEFYRRYGWELGFHKKKYTLHMEDMKKFGDPGWSFRPLGPDDIDSMNSVYESFIKHYHGGVRRNQDMWKRKFEEIKKFEKNFHCYGTEDQEHNLRGYIFFSIREEKFYVEELAYDSLRAKKALFYFIYLHDAQARQIIWRAPADDNTSLLLDDPGHKLEIQSGMMVRVVDAKSVLENYPFDPALKESFTMKIDDIYAPWNNAVFKVEVEDGRAKVEVLRSNVSADLRCSIQVFSQVAIGYIGLKEAVQLEKVKAPNKGKLDKIKRLFPAKVTYINDHF</sequence>
<dbReference type="InterPro" id="IPR036527">
    <property type="entry name" value="SCP2_sterol-bd_dom_sf"/>
</dbReference>
<dbReference type="SUPFAM" id="SSF55718">
    <property type="entry name" value="SCP-like"/>
    <property type="match status" value="1"/>
</dbReference>
<protein>
    <recommendedName>
        <fullName evidence="1">N-acetyltransferase domain-containing protein</fullName>
    </recommendedName>
</protein>
<dbReference type="EMBL" id="QMPZ01000002">
    <property type="protein sequence ID" value="RLE10768.1"/>
    <property type="molecule type" value="Genomic_DNA"/>
</dbReference>
<dbReference type="CDD" id="cd04301">
    <property type="entry name" value="NAT_SF"/>
    <property type="match status" value="1"/>
</dbReference>
<dbReference type="SUPFAM" id="SSF55729">
    <property type="entry name" value="Acyl-CoA N-acyltransferases (Nat)"/>
    <property type="match status" value="1"/>
</dbReference>
<dbReference type="Pfam" id="PF13530">
    <property type="entry name" value="SCP2_2"/>
    <property type="match status" value="1"/>
</dbReference>
<dbReference type="InterPro" id="IPR041380">
    <property type="entry name" value="Acetyltransf_17"/>
</dbReference>